<protein>
    <submittedName>
        <fullName evidence="1">Major facilitator superfamily MFS-1</fullName>
    </submittedName>
</protein>
<dbReference type="Proteomes" id="UP000544331">
    <property type="component" value="Unassembled WGS sequence"/>
</dbReference>
<sequence>MVREYFLAPDFTTGPPSRGPIKLGTILANLDEFYPLNQNHLQPIPAEQLLPVETQDSVDIDIYDLHTDHHPLTERALGLIGRGPRAPDRRHEGDHMVVSCDHLDTLGFNPTESYVKDTIENLDSERHKPSSRFKRPVYMVTGLKIARGATYSSRVSSREVVGRDFVLLRNPLASLNVRLSHRSESVVESNWRNSDGFIVAFKVVQVWINHKGEVKFKEYNKKAVMEFETSSEDETAPTFPSDGGTLAI</sequence>
<organism evidence="1 2">
    <name type="scientific">Fusarium mundagurra</name>
    <dbReference type="NCBI Taxonomy" id="1567541"/>
    <lineage>
        <taxon>Eukaryota</taxon>
        <taxon>Fungi</taxon>
        <taxon>Dikarya</taxon>
        <taxon>Ascomycota</taxon>
        <taxon>Pezizomycotina</taxon>
        <taxon>Sordariomycetes</taxon>
        <taxon>Hypocreomycetidae</taxon>
        <taxon>Hypocreales</taxon>
        <taxon>Nectriaceae</taxon>
        <taxon>Fusarium</taxon>
        <taxon>Fusarium fujikuroi species complex</taxon>
    </lineage>
</organism>
<name>A0A8H6DIH4_9HYPO</name>
<gene>
    <name evidence="1" type="ORF">FMUND_5096</name>
</gene>
<evidence type="ECO:0000313" key="1">
    <source>
        <dbReference type="EMBL" id="KAF5718736.1"/>
    </source>
</evidence>
<dbReference type="AlphaFoldDB" id="A0A8H6DIH4"/>
<reference evidence="1 2" key="1">
    <citation type="submission" date="2020-05" db="EMBL/GenBank/DDBJ databases">
        <title>Identification and distribution of gene clusters putatively required for synthesis of sphingolipid metabolism inhibitors in phylogenetically diverse species of the filamentous fungus Fusarium.</title>
        <authorList>
            <person name="Kim H.-S."/>
            <person name="Busman M."/>
            <person name="Brown D.W."/>
            <person name="Divon H."/>
            <person name="Uhlig S."/>
            <person name="Proctor R.H."/>
        </authorList>
    </citation>
    <scope>NUCLEOTIDE SEQUENCE [LARGE SCALE GENOMIC DNA]</scope>
    <source>
        <strain evidence="1 2">NRRL 66235</strain>
    </source>
</reference>
<dbReference type="EMBL" id="JAAOAN010000161">
    <property type="protein sequence ID" value="KAF5718736.1"/>
    <property type="molecule type" value="Genomic_DNA"/>
</dbReference>
<accession>A0A8H6DIH4</accession>
<keyword evidence="2" id="KW-1185">Reference proteome</keyword>
<proteinExistence type="predicted"/>
<evidence type="ECO:0000313" key="2">
    <source>
        <dbReference type="Proteomes" id="UP000544331"/>
    </source>
</evidence>
<comment type="caution">
    <text evidence="1">The sequence shown here is derived from an EMBL/GenBank/DDBJ whole genome shotgun (WGS) entry which is preliminary data.</text>
</comment>
<dbReference type="OrthoDB" id="4500473at2759"/>